<dbReference type="SUPFAM" id="SSF52172">
    <property type="entry name" value="CheY-like"/>
    <property type="match status" value="1"/>
</dbReference>
<dbReference type="InterPro" id="IPR039420">
    <property type="entry name" value="WalR-like"/>
</dbReference>
<evidence type="ECO:0000256" key="1">
    <source>
        <dbReference type="ARBA" id="ARBA00023125"/>
    </source>
</evidence>
<proteinExistence type="predicted"/>
<feature type="domain" description="Response regulatory" evidence="4">
    <location>
        <begin position="1"/>
        <end position="101"/>
    </location>
</feature>
<evidence type="ECO:0000313" key="6">
    <source>
        <dbReference type="Proteomes" id="UP001499843"/>
    </source>
</evidence>
<organism evidence="5 6">
    <name type="scientific">Nonomuraea monospora</name>
    <dbReference type="NCBI Taxonomy" id="568818"/>
    <lineage>
        <taxon>Bacteria</taxon>
        <taxon>Bacillati</taxon>
        <taxon>Actinomycetota</taxon>
        <taxon>Actinomycetes</taxon>
        <taxon>Streptosporangiales</taxon>
        <taxon>Streptosporangiaceae</taxon>
        <taxon>Nonomuraea</taxon>
    </lineage>
</organism>
<reference evidence="5 6" key="1">
    <citation type="journal article" date="2019" name="Int. J. Syst. Evol. Microbiol.">
        <title>The Global Catalogue of Microorganisms (GCM) 10K type strain sequencing project: providing services to taxonomists for standard genome sequencing and annotation.</title>
        <authorList>
            <consortium name="The Broad Institute Genomics Platform"/>
            <consortium name="The Broad Institute Genome Sequencing Center for Infectious Disease"/>
            <person name="Wu L."/>
            <person name="Ma J."/>
        </authorList>
    </citation>
    <scope>NUCLEOTIDE SEQUENCE [LARGE SCALE GENOMIC DNA]</scope>
    <source>
        <strain evidence="5 6">JCM 16114</strain>
    </source>
</reference>
<feature type="modified residue" description="4-aspartylphosphate" evidence="2">
    <location>
        <position position="39"/>
    </location>
</feature>
<keyword evidence="2" id="KW-0597">Phosphoprotein</keyword>
<name>A0ABN3D2Q3_9ACTN</name>
<evidence type="ECO:0000313" key="5">
    <source>
        <dbReference type="EMBL" id="GAA2215926.1"/>
    </source>
</evidence>
<dbReference type="PROSITE" id="PS50110">
    <property type="entry name" value="RESPONSE_REGULATORY"/>
    <property type="match status" value="1"/>
</dbReference>
<dbReference type="Pfam" id="PF00072">
    <property type="entry name" value="Response_reg"/>
    <property type="match status" value="1"/>
</dbReference>
<dbReference type="PANTHER" id="PTHR43214:SF42">
    <property type="entry name" value="TRANSCRIPTIONAL REGULATORY PROTEIN DESR"/>
    <property type="match status" value="1"/>
</dbReference>
<evidence type="ECO:0000256" key="2">
    <source>
        <dbReference type="PROSITE-ProRule" id="PRU00169"/>
    </source>
</evidence>
<feature type="region of interest" description="Disordered" evidence="3">
    <location>
        <begin position="118"/>
        <end position="152"/>
    </location>
</feature>
<protein>
    <recommendedName>
        <fullName evidence="4">Response regulatory domain-containing protein</fullName>
    </recommendedName>
</protein>
<keyword evidence="1" id="KW-0238">DNA-binding</keyword>
<accession>A0ABN3D2Q3</accession>
<keyword evidence="6" id="KW-1185">Reference proteome</keyword>
<evidence type="ECO:0000256" key="3">
    <source>
        <dbReference type="SAM" id="MobiDB-lite"/>
    </source>
</evidence>
<dbReference type="InterPro" id="IPR011006">
    <property type="entry name" value="CheY-like_superfamily"/>
</dbReference>
<dbReference type="Proteomes" id="UP001499843">
    <property type="component" value="Unassembled WGS sequence"/>
</dbReference>
<dbReference type="PANTHER" id="PTHR43214">
    <property type="entry name" value="TWO-COMPONENT RESPONSE REGULATOR"/>
    <property type="match status" value="1"/>
</dbReference>
<comment type="caution">
    <text evidence="5">The sequence shown here is derived from an EMBL/GenBank/DDBJ whole genome shotgun (WGS) entry which is preliminary data.</text>
</comment>
<dbReference type="InterPro" id="IPR001789">
    <property type="entry name" value="Sig_transdc_resp-reg_receiver"/>
</dbReference>
<dbReference type="SMART" id="SM00448">
    <property type="entry name" value="REC"/>
    <property type="match status" value="1"/>
</dbReference>
<evidence type="ECO:0000259" key="4">
    <source>
        <dbReference type="PROSITE" id="PS50110"/>
    </source>
</evidence>
<sequence>MLVTLLAMEEGIDVVAEAGHGNEIAEAVGRHRPDVAVLDAELTGVDGLTAAPRIGAHCAIVVLTSIGRPDYLRRAMAVGVRGFLGKEAPAEELAAAIRKVAAGGRYLDTELSVASMATGDDPLSRLPAASRDSGPGGERGFPRPPGGAGPVRTAEFRALGATARWSVASALVKFKAYGTGEAAPAG</sequence>
<dbReference type="EMBL" id="BAAAQX010000057">
    <property type="protein sequence ID" value="GAA2215926.1"/>
    <property type="molecule type" value="Genomic_DNA"/>
</dbReference>
<gene>
    <name evidence="5" type="ORF">GCM10009850_113940</name>
</gene>
<dbReference type="Gene3D" id="3.40.50.2300">
    <property type="match status" value="1"/>
</dbReference>